<proteinExistence type="predicted"/>
<dbReference type="Gramene" id="arahy.Tifrunner.gnm2.ann2.Ah04g381600.1">
    <property type="protein sequence ID" value="arahy.Tifrunner.gnm2.ann2.Ah04g381600.1-CDS"/>
    <property type="gene ID" value="arahy.Tifrunner.gnm2.ann2.Ah04g381600"/>
</dbReference>
<feature type="transmembrane region" description="Helical" evidence="2">
    <location>
        <begin position="61"/>
        <end position="81"/>
    </location>
</feature>
<dbReference type="AlphaFoldDB" id="A0A445DCD3"/>
<comment type="caution">
    <text evidence="3">The sequence shown here is derived from an EMBL/GenBank/DDBJ whole genome shotgun (WGS) entry which is preliminary data.</text>
</comment>
<keyword evidence="2" id="KW-0472">Membrane</keyword>
<dbReference type="EMBL" id="SDMP01000004">
    <property type="protein sequence ID" value="RYR60822.1"/>
    <property type="molecule type" value="Genomic_DNA"/>
</dbReference>
<name>A0A445DCD3_ARAHY</name>
<evidence type="ECO:0000256" key="2">
    <source>
        <dbReference type="SAM" id="Phobius"/>
    </source>
</evidence>
<dbReference type="Proteomes" id="UP000289738">
    <property type="component" value="Chromosome A04"/>
</dbReference>
<reference evidence="3 4" key="1">
    <citation type="submission" date="2019-01" db="EMBL/GenBank/DDBJ databases">
        <title>Sequencing of cultivated peanut Arachis hypogaea provides insights into genome evolution and oil improvement.</title>
        <authorList>
            <person name="Chen X."/>
        </authorList>
    </citation>
    <scope>NUCLEOTIDE SEQUENCE [LARGE SCALE GENOMIC DNA]</scope>
    <source>
        <strain evidence="4">cv. Fuhuasheng</strain>
        <tissue evidence="3">Leaves</tissue>
    </source>
</reference>
<feature type="region of interest" description="Disordered" evidence="1">
    <location>
        <begin position="1"/>
        <end position="32"/>
    </location>
</feature>
<feature type="compositionally biased region" description="Polar residues" evidence="1">
    <location>
        <begin position="21"/>
        <end position="32"/>
    </location>
</feature>
<protein>
    <submittedName>
        <fullName evidence="3">Uncharacterized protein</fullName>
    </submittedName>
</protein>
<organism evidence="3 4">
    <name type="scientific">Arachis hypogaea</name>
    <name type="common">Peanut</name>
    <dbReference type="NCBI Taxonomy" id="3818"/>
    <lineage>
        <taxon>Eukaryota</taxon>
        <taxon>Viridiplantae</taxon>
        <taxon>Streptophyta</taxon>
        <taxon>Embryophyta</taxon>
        <taxon>Tracheophyta</taxon>
        <taxon>Spermatophyta</taxon>
        <taxon>Magnoliopsida</taxon>
        <taxon>eudicotyledons</taxon>
        <taxon>Gunneridae</taxon>
        <taxon>Pentapetalae</taxon>
        <taxon>rosids</taxon>
        <taxon>fabids</taxon>
        <taxon>Fabales</taxon>
        <taxon>Fabaceae</taxon>
        <taxon>Papilionoideae</taxon>
        <taxon>50 kb inversion clade</taxon>
        <taxon>dalbergioids sensu lato</taxon>
        <taxon>Dalbergieae</taxon>
        <taxon>Pterocarpus clade</taxon>
        <taxon>Arachis</taxon>
    </lineage>
</organism>
<evidence type="ECO:0000313" key="3">
    <source>
        <dbReference type="EMBL" id="RYR60822.1"/>
    </source>
</evidence>
<gene>
    <name evidence="3" type="ORF">Ahy_A04g017886</name>
</gene>
<keyword evidence="4" id="KW-1185">Reference proteome</keyword>
<feature type="compositionally biased region" description="Basic and acidic residues" evidence="1">
    <location>
        <begin position="1"/>
        <end position="10"/>
    </location>
</feature>
<sequence length="209" mass="23271">MEQAVQRDMEQAVQAHKKSSKTTSTDAENVDPLTTNISSEKGFLHSLWPGMIEMDPKIRGALLFGAVVTQILHLGHIKSTATLDFQARNFSDTEQNFGEAFFTLLPEMVDMTTFIGCIFLEVILLWRVHHGAQCVLMPFMMYAPLHYFAELVRTASGIGVNCKTLKMPAIWFAAVGGVGIFLVAGLMILVVVYGAWLYNNKRGLTVREE</sequence>
<evidence type="ECO:0000313" key="4">
    <source>
        <dbReference type="Proteomes" id="UP000289738"/>
    </source>
</evidence>
<feature type="transmembrane region" description="Helical" evidence="2">
    <location>
        <begin position="169"/>
        <end position="198"/>
    </location>
</feature>
<keyword evidence="2" id="KW-1133">Transmembrane helix</keyword>
<feature type="transmembrane region" description="Helical" evidence="2">
    <location>
        <begin position="131"/>
        <end position="149"/>
    </location>
</feature>
<keyword evidence="2" id="KW-0812">Transmembrane</keyword>
<accession>A0A445DCD3</accession>
<feature type="transmembrane region" description="Helical" evidence="2">
    <location>
        <begin position="101"/>
        <end position="124"/>
    </location>
</feature>
<evidence type="ECO:0000256" key="1">
    <source>
        <dbReference type="SAM" id="MobiDB-lite"/>
    </source>
</evidence>